<dbReference type="RefSeq" id="YP_164742.1">
    <property type="nucleotide sequence ID" value="NC_006565.1"/>
</dbReference>
<dbReference type="Proteomes" id="UP000002117">
    <property type="component" value="Segment"/>
</dbReference>
<proteinExistence type="predicted"/>
<protein>
    <submittedName>
        <fullName evidence="1">Orf107</fullName>
    </submittedName>
</protein>
<organism evidence="1 2">
    <name type="scientific">Lactobacillus phage LP65</name>
    <dbReference type="NCBI Taxonomy" id="2892344"/>
    <lineage>
        <taxon>Viruses</taxon>
        <taxon>Duplodnaviria</taxon>
        <taxon>Heunggongvirae</taxon>
        <taxon>Uroviricota</taxon>
        <taxon>Caudoviricetes</taxon>
        <taxon>Herelleviridae</taxon>
        <taxon>Salchichonvirus</taxon>
        <taxon>Salchichonvirus LP65</taxon>
    </lineage>
</organism>
<gene>
    <name evidence="1" type="ORF">orf107</name>
</gene>
<dbReference type="OrthoDB" id="13126at10239"/>
<dbReference type="KEGG" id="vg:3197400"/>
<keyword evidence="2" id="KW-1185">Reference proteome</keyword>
<name>Q5ULK7_9CAUD</name>
<sequence length="297" mass="33687">MTKQFKDINPLPHINKYPNQMVSQYVNLIEKLGRQVIWEKSIPCPCINPKTNSPRIDCPVCHGQGIVYTNSYMLKGIMQSDNKSAYASKFGQAERGTTVFTPQLTDNGVENGIAIRDRITLPDMTLSQTYLVNITSGRLSLGVFIPYNVNRIVSASAIVNNALTDVTNKVSISSNNILKVSDDSLLNHNISLNLEVQARYYIVNITKETRYTRATDYKNKSSYVGWYNQNLENYKRLFGDDINIKNMELNIRLPKLCIMRRESMFVPDTNINDSDINQVKLPDPTVSSELSDVIDFE</sequence>
<evidence type="ECO:0000313" key="2">
    <source>
        <dbReference type="Proteomes" id="UP000002117"/>
    </source>
</evidence>
<evidence type="ECO:0000313" key="1">
    <source>
        <dbReference type="EMBL" id="AAV35927.1"/>
    </source>
</evidence>
<dbReference type="EMBL" id="AY682195">
    <property type="protein sequence ID" value="AAV35927.1"/>
    <property type="molecule type" value="Genomic_DNA"/>
</dbReference>
<accession>Q5ULK7</accession>
<reference evidence="1 2" key="1">
    <citation type="journal article" date="2004" name="J. Bacteriol.">
        <title>Lactobacillus plantarum bacteriophage LP65: a new member of the SPO1-like genus of the family Myoviridae.</title>
        <authorList>
            <person name="Chibani-Chennoufi S."/>
            <person name="Dillmann M.L."/>
            <person name="Marvin-Guy L."/>
            <person name="Rami-Shojaei S."/>
            <person name="Brussow H."/>
        </authorList>
    </citation>
    <scope>NUCLEOTIDE SEQUENCE</scope>
</reference>